<reference evidence="1 2" key="1">
    <citation type="submission" date="2016-07" db="EMBL/GenBank/DDBJ databases">
        <title>Draft genome of Streptomyces diastatochromogenes.</title>
        <authorList>
            <person name="Podduturi R."/>
            <person name="Lukassen M.B."/>
            <person name="Clausen N."/>
            <person name="Nielsen J.L."/>
            <person name="Jorgensen N.O."/>
        </authorList>
    </citation>
    <scope>NUCLEOTIDE SEQUENCE [LARGE SCALE GENOMIC DNA]</scope>
    <source>
        <strain evidence="1 2">DSM 40608</strain>
    </source>
</reference>
<name>A0A233SCR8_STRDA</name>
<keyword evidence="2" id="KW-1185">Reference proteome</keyword>
<accession>A0A233SCR8</accession>
<protein>
    <submittedName>
        <fullName evidence="1">Uncharacterized protein</fullName>
    </submittedName>
</protein>
<evidence type="ECO:0000313" key="1">
    <source>
        <dbReference type="EMBL" id="OXY93450.1"/>
    </source>
</evidence>
<dbReference type="Proteomes" id="UP000215483">
    <property type="component" value="Unassembled WGS sequence"/>
</dbReference>
<dbReference type="OrthoDB" id="4206237at2"/>
<organism evidence="1 2">
    <name type="scientific">Streptomyces diastatochromogenes</name>
    <dbReference type="NCBI Taxonomy" id="42236"/>
    <lineage>
        <taxon>Bacteria</taxon>
        <taxon>Bacillati</taxon>
        <taxon>Actinomycetota</taxon>
        <taxon>Actinomycetes</taxon>
        <taxon>Kitasatosporales</taxon>
        <taxon>Streptomycetaceae</taxon>
        <taxon>Streptomyces</taxon>
    </lineage>
</organism>
<sequence>MVIATGMSFAASPKQDPDLLIGEAVFDSESVHEALMGLSSDIDPRRPLQRAGADALAAMSPLVALRPPLIVYCNRRFGLDPEATDAQSEQCRLWVDSKTARS</sequence>
<gene>
    <name evidence="1" type="ORF">BEK98_22315</name>
</gene>
<proteinExistence type="predicted"/>
<dbReference type="RefSeq" id="WP_094218501.1">
    <property type="nucleotide sequence ID" value="NZ_MCGQ01000019.1"/>
</dbReference>
<comment type="caution">
    <text evidence="1">The sequence shown here is derived from an EMBL/GenBank/DDBJ whole genome shotgun (WGS) entry which is preliminary data.</text>
</comment>
<dbReference type="AlphaFoldDB" id="A0A233SCR8"/>
<dbReference type="EMBL" id="MCGQ01000019">
    <property type="protein sequence ID" value="OXY93450.1"/>
    <property type="molecule type" value="Genomic_DNA"/>
</dbReference>
<evidence type="ECO:0000313" key="2">
    <source>
        <dbReference type="Proteomes" id="UP000215483"/>
    </source>
</evidence>